<evidence type="ECO:0000313" key="2">
    <source>
        <dbReference type="EMBL" id="KAK9509182.1"/>
    </source>
</evidence>
<sequence>MPPPPPTRRAFSEHFRLSQAGSQIKQGWFASLSRPIKKRFGSGNGQLPPPPPRRAKSAWDITPSMVGNYYKKNIYFTKCF</sequence>
<name>A0AAW1DFC1_9HEMI</name>
<evidence type="ECO:0000313" key="3">
    <source>
        <dbReference type="Proteomes" id="UP001461498"/>
    </source>
</evidence>
<dbReference type="Proteomes" id="UP001461498">
    <property type="component" value="Unassembled WGS sequence"/>
</dbReference>
<dbReference type="AlphaFoldDB" id="A0AAW1DFC1"/>
<comment type="caution">
    <text evidence="2">The sequence shown here is derived from an EMBL/GenBank/DDBJ whole genome shotgun (WGS) entry which is preliminary data.</text>
</comment>
<evidence type="ECO:0000256" key="1">
    <source>
        <dbReference type="SAM" id="MobiDB-lite"/>
    </source>
</evidence>
<dbReference type="EMBL" id="JAPXFL010000003">
    <property type="protein sequence ID" value="KAK9509182.1"/>
    <property type="molecule type" value="Genomic_DNA"/>
</dbReference>
<protein>
    <submittedName>
        <fullName evidence="2">Uncharacterized protein</fullName>
    </submittedName>
</protein>
<proteinExistence type="predicted"/>
<keyword evidence="3" id="KW-1185">Reference proteome</keyword>
<reference evidence="2 3" key="1">
    <citation type="submission" date="2022-12" db="EMBL/GenBank/DDBJ databases">
        <title>Chromosome-level genome assembly of true bugs.</title>
        <authorList>
            <person name="Ma L."/>
            <person name="Li H."/>
        </authorList>
    </citation>
    <scope>NUCLEOTIDE SEQUENCE [LARGE SCALE GENOMIC DNA]</scope>
    <source>
        <strain evidence="2">Lab_2022b</strain>
    </source>
</reference>
<gene>
    <name evidence="2" type="ORF">O3M35_006552</name>
</gene>
<accession>A0AAW1DFC1</accession>
<organism evidence="2 3">
    <name type="scientific">Rhynocoris fuscipes</name>
    <dbReference type="NCBI Taxonomy" id="488301"/>
    <lineage>
        <taxon>Eukaryota</taxon>
        <taxon>Metazoa</taxon>
        <taxon>Ecdysozoa</taxon>
        <taxon>Arthropoda</taxon>
        <taxon>Hexapoda</taxon>
        <taxon>Insecta</taxon>
        <taxon>Pterygota</taxon>
        <taxon>Neoptera</taxon>
        <taxon>Paraneoptera</taxon>
        <taxon>Hemiptera</taxon>
        <taxon>Heteroptera</taxon>
        <taxon>Panheteroptera</taxon>
        <taxon>Cimicomorpha</taxon>
        <taxon>Reduviidae</taxon>
        <taxon>Harpactorinae</taxon>
        <taxon>Harpactorini</taxon>
        <taxon>Rhynocoris</taxon>
    </lineage>
</organism>
<feature type="region of interest" description="Disordered" evidence="1">
    <location>
        <begin position="39"/>
        <end position="58"/>
    </location>
</feature>